<dbReference type="eggNOG" id="COG2257">
    <property type="taxonomic scope" value="Bacteria"/>
</dbReference>
<dbReference type="GO" id="GO:0009306">
    <property type="term" value="P:protein secretion"/>
    <property type="evidence" value="ECO:0007669"/>
    <property type="project" value="InterPro"/>
</dbReference>
<dbReference type="GO" id="GO:0005886">
    <property type="term" value="C:plasma membrane"/>
    <property type="evidence" value="ECO:0007669"/>
    <property type="project" value="TreeGrafter"/>
</dbReference>
<dbReference type="HOGENOM" id="CLU_041013_4_2_9"/>
<dbReference type="PANTHER" id="PTHR30531:SF12">
    <property type="entry name" value="FLAGELLAR BIOSYNTHETIC PROTEIN FLHB"/>
    <property type="match status" value="1"/>
</dbReference>
<gene>
    <name evidence="2" type="ordered locus">Acear_1335</name>
</gene>
<dbReference type="Proteomes" id="UP000001661">
    <property type="component" value="Chromosome"/>
</dbReference>
<dbReference type="STRING" id="574087.Acear_1335"/>
<sequence>MTEEQDNKTQNKKAAALKYDPEQNNAPQVVAKGSNEVAKKIIAKAKENDIPIHQDDTLVKNLIQLDLEEEITGELYQIVAEVLSFIYQLNEMDNLD</sequence>
<organism evidence="2 3">
    <name type="scientific">Acetohalobium arabaticum (strain ATCC 49924 / DSM 5501 / Z-7288)</name>
    <dbReference type="NCBI Taxonomy" id="574087"/>
    <lineage>
        <taxon>Bacteria</taxon>
        <taxon>Bacillati</taxon>
        <taxon>Bacillota</taxon>
        <taxon>Clostridia</taxon>
        <taxon>Halanaerobiales</taxon>
        <taxon>Halobacteroidaceae</taxon>
        <taxon>Acetohalobium</taxon>
    </lineage>
</organism>
<evidence type="ECO:0000313" key="2">
    <source>
        <dbReference type="EMBL" id="ADL12848.1"/>
    </source>
</evidence>
<dbReference type="InterPro" id="IPR006135">
    <property type="entry name" value="T3SS_substrate_exporter"/>
</dbReference>
<dbReference type="EMBL" id="CP002105">
    <property type="protein sequence ID" value="ADL12848.1"/>
    <property type="molecule type" value="Genomic_DNA"/>
</dbReference>
<dbReference type="InterPro" id="IPR029025">
    <property type="entry name" value="T3SS_substrate_exporter_C"/>
</dbReference>
<dbReference type="OrthoDB" id="9810419at2"/>
<dbReference type="AlphaFoldDB" id="D9QQQ7"/>
<dbReference type="SUPFAM" id="SSF160544">
    <property type="entry name" value="EscU C-terminal domain-like"/>
    <property type="match status" value="1"/>
</dbReference>
<proteinExistence type="predicted"/>
<protein>
    <submittedName>
        <fullName evidence="2">Type III secretion exporter</fullName>
    </submittedName>
</protein>
<dbReference type="PANTHER" id="PTHR30531">
    <property type="entry name" value="FLAGELLAR BIOSYNTHETIC PROTEIN FLHB"/>
    <property type="match status" value="1"/>
</dbReference>
<dbReference type="RefSeq" id="WP_013278294.1">
    <property type="nucleotide sequence ID" value="NC_014378.1"/>
</dbReference>
<dbReference type="Gene3D" id="3.40.1690.10">
    <property type="entry name" value="secretion proteins EscU"/>
    <property type="match status" value="1"/>
</dbReference>
<evidence type="ECO:0000313" key="3">
    <source>
        <dbReference type="Proteomes" id="UP000001661"/>
    </source>
</evidence>
<keyword evidence="3" id="KW-1185">Reference proteome</keyword>
<name>D9QQQ7_ACEAZ</name>
<evidence type="ECO:0000256" key="1">
    <source>
        <dbReference type="SAM" id="MobiDB-lite"/>
    </source>
</evidence>
<dbReference type="Pfam" id="PF01312">
    <property type="entry name" value="Bac_export_2"/>
    <property type="match status" value="1"/>
</dbReference>
<accession>D9QQQ7</accession>
<feature type="region of interest" description="Disordered" evidence="1">
    <location>
        <begin position="1"/>
        <end position="28"/>
    </location>
</feature>
<dbReference type="KEGG" id="aar:Acear_1335"/>
<reference evidence="2 3" key="1">
    <citation type="journal article" date="2010" name="Stand. Genomic Sci.">
        <title>Complete genome sequence of Acetohalobium arabaticum type strain (Z-7288).</title>
        <authorList>
            <person name="Sikorski J."/>
            <person name="Lapidus A."/>
            <person name="Chertkov O."/>
            <person name="Lucas S."/>
            <person name="Copeland A."/>
            <person name="Glavina Del Rio T."/>
            <person name="Nolan M."/>
            <person name="Tice H."/>
            <person name="Cheng J.F."/>
            <person name="Han C."/>
            <person name="Brambilla E."/>
            <person name="Pitluck S."/>
            <person name="Liolios K."/>
            <person name="Ivanova N."/>
            <person name="Mavromatis K."/>
            <person name="Mikhailova N."/>
            <person name="Pati A."/>
            <person name="Bruce D."/>
            <person name="Detter C."/>
            <person name="Tapia R."/>
            <person name="Goodwin L."/>
            <person name="Chen A."/>
            <person name="Palaniappan K."/>
            <person name="Land M."/>
            <person name="Hauser L."/>
            <person name="Chang Y.J."/>
            <person name="Jeffries C.D."/>
            <person name="Rohde M."/>
            <person name="Goker M."/>
            <person name="Spring S."/>
            <person name="Woyke T."/>
            <person name="Bristow J."/>
            <person name="Eisen J.A."/>
            <person name="Markowitz V."/>
            <person name="Hugenholtz P."/>
            <person name="Kyrpides N.C."/>
            <person name="Klenk H.P."/>
        </authorList>
    </citation>
    <scope>NUCLEOTIDE SEQUENCE [LARGE SCALE GENOMIC DNA]</scope>
    <source>
        <strain evidence="3">ATCC 49924 / DSM 5501 / Z-7288</strain>
    </source>
</reference>